<proteinExistence type="predicted"/>
<evidence type="ECO:0000256" key="4">
    <source>
        <dbReference type="ARBA" id="ARBA00023136"/>
    </source>
</evidence>
<gene>
    <name evidence="8" type="ORF">EPA93_38365</name>
</gene>
<organism evidence="8 9">
    <name type="scientific">Ktedonosporobacter rubrisoli</name>
    <dbReference type="NCBI Taxonomy" id="2509675"/>
    <lineage>
        <taxon>Bacteria</taxon>
        <taxon>Bacillati</taxon>
        <taxon>Chloroflexota</taxon>
        <taxon>Ktedonobacteria</taxon>
        <taxon>Ktedonobacterales</taxon>
        <taxon>Ktedonosporobacteraceae</taxon>
        <taxon>Ktedonosporobacter</taxon>
    </lineage>
</organism>
<feature type="transmembrane region" description="Helical" evidence="6">
    <location>
        <begin position="215"/>
        <end position="236"/>
    </location>
</feature>
<feature type="transmembrane region" description="Helical" evidence="6">
    <location>
        <begin position="445"/>
        <end position="463"/>
    </location>
</feature>
<sequence>MKEFSMSLESSVSTEQESTQGKPARGSLLPNAIGLGGVLFQSITTMAPATGMANSIAQAVPLTGMTLPLAALFALFICIMVAFCIGSFAKYLPSAGGIATYISRALGVKVGWVVGWFLAFGYMLIAPMKLVILASQTDSLLVKLAHFSLGWPVWMLLFAVIIFLVAYLGIKVSARIGVILGAIEIAIWIIIYAGGNNTLAVLNPTSSALPGWGGWQGVLLGMLPIIVAFGGFESCAPLAEEARNPRKIVPLAIVLSAVCIGLFFVFCSYAAVVGWGQSNIQHYDTNSWVALAGKAGDLVQLLVILAILNSALANANGGLIASTRMFYAMGRGRSLPAIFAHLNRFQAPSGAIIFCAIAMVAIASIPSLLYGPMVAFTLLVFTIGISAILTYVIVCICTPIFYLREHRAEFNVLKHVLVPLVPTIAFALVWFNLVTSLPPAPISYALYFNILLLVVGILNVLWLRFRHPEALLASGKIFLSEE</sequence>
<keyword evidence="4 6" id="KW-0472">Membrane</keyword>
<dbReference type="GO" id="GO:0055085">
    <property type="term" value="P:transmembrane transport"/>
    <property type="evidence" value="ECO:0007669"/>
    <property type="project" value="InterPro"/>
</dbReference>
<dbReference type="OrthoDB" id="9762947at2"/>
<dbReference type="InterPro" id="IPR004841">
    <property type="entry name" value="AA-permease/SLC12A_dom"/>
</dbReference>
<feature type="domain" description="Amino acid permease/ SLC12A" evidence="7">
    <location>
        <begin position="37"/>
        <end position="467"/>
    </location>
</feature>
<evidence type="ECO:0000313" key="9">
    <source>
        <dbReference type="Proteomes" id="UP000290365"/>
    </source>
</evidence>
<evidence type="ECO:0000313" key="8">
    <source>
        <dbReference type="EMBL" id="QBD81524.1"/>
    </source>
</evidence>
<feature type="transmembrane region" description="Helical" evidence="6">
    <location>
        <begin position="298"/>
        <end position="321"/>
    </location>
</feature>
<dbReference type="KEGG" id="kbs:EPA93_38365"/>
<feature type="transmembrane region" description="Helical" evidence="6">
    <location>
        <begin position="151"/>
        <end position="170"/>
    </location>
</feature>
<protein>
    <submittedName>
        <fullName evidence="8">APC family permease</fullName>
    </submittedName>
</protein>
<feature type="compositionally biased region" description="Low complexity" evidence="5">
    <location>
        <begin position="7"/>
        <end position="20"/>
    </location>
</feature>
<keyword evidence="2 6" id="KW-0812">Transmembrane</keyword>
<accession>A0A4P6K0G4</accession>
<dbReference type="PANTHER" id="PTHR42770:SF11">
    <property type="entry name" value="INNER MEMBRANE TRANSPORT PROTEIN YBAT"/>
    <property type="match status" value="1"/>
</dbReference>
<dbReference type="PIRSF" id="PIRSF006060">
    <property type="entry name" value="AA_transporter"/>
    <property type="match status" value="1"/>
</dbReference>
<feature type="region of interest" description="Disordered" evidence="5">
    <location>
        <begin position="1"/>
        <end position="27"/>
    </location>
</feature>
<dbReference type="Gene3D" id="1.20.1740.10">
    <property type="entry name" value="Amino acid/polyamine transporter I"/>
    <property type="match status" value="1"/>
</dbReference>
<dbReference type="EMBL" id="CP035758">
    <property type="protein sequence ID" value="QBD81524.1"/>
    <property type="molecule type" value="Genomic_DNA"/>
</dbReference>
<feature type="transmembrane region" description="Helical" evidence="6">
    <location>
        <begin position="415"/>
        <end position="433"/>
    </location>
</feature>
<feature type="transmembrane region" description="Helical" evidence="6">
    <location>
        <begin position="177"/>
        <end position="195"/>
    </location>
</feature>
<feature type="transmembrane region" description="Helical" evidence="6">
    <location>
        <begin position="376"/>
        <end position="403"/>
    </location>
</feature>
<evidence type="ECO:0000256" key="2">
    <source>
        <dbReference type="ARBA" id="ARBA00022692"/>
    </source>
</evidence>
<evidence type="ECO:0000259" key="7">
    <source>
        <dbReference type="Pfam" id="PF00324"/>
    </source>
</evidence>
<dbReference type="InterPro" id="IPR050367">
    <property type="entry name" value="APC_superfamily"/>
</dbReference>
<dbReference type="GO" id="GO:0016020">
    <property type="term" value="C:membrane"/>
    <property type="evidence" value="ECO:0007669"/>
    <property type="project" value="UniProtKB-SubCell"/>
</dbReference>
<feature type="transmembrane region" description="Helical" evidence="6">
    <location>
        <begin position="69"/>
        <end position="89"/>
    </location>
</feature>
<feature type="transmembrane region" description="Helical" evidence="6">
    <location>
        <begin position="351"/>
        <end position="370"/>
    </location>
</feature>
<evidence type="ECO:0000256" key="1">
    <source>
        <dbReference type="ARBA" id="ARBA00004141"/>
    </source>
</evidence>
<feature type="transmembrane region" description="Helical" evidence="6">
    <location>
        <begin position="110"/>
        <end position="131"/>
    </location>
</feature>
<evidence type="ECO:0000256" key="3">
    <source>
        <dbReference type="ARBA" id="ARBA00022989"/>
    </source>
</evidence>
<keyword evidence="9" id="KW-1185">Reference proteome</keyword>
<name>A0A4P6K0G4_KTERU</name>
<feature type="transmembrane region" description="Helical" evidence="6">
    <location>
        <begin position="248"/>
        <end position="278"/>
    </location>
</feature>
<dbReference type="Pfam" id="PF00324">
    <property type="entry name" value="AA_permease"/>
    <property type="match status" value="1"/>
</dbReference>
<feature type="transmembrane region" description="Helical" evidence="6">
    <location>
        <begin position="28"/>
        <end position="49"/>
    </location>
</feature>
<reference evidence="8 9" key="1">
    <citation type="submission" date="2019-01" db="EMBL/GenBank/DDBJ databases">
        <title>Ktedonosporobacter rubrisoli SCAWS-G2.</title>
        <authorList>
            <person name="Huang Y."/>
            <person name="Yan B."/>
        </authorList>
    </citation>
    <scope>NUCLEOTIDE SEQUENCE [LARGE SCALE GENOMIC DNA]</scope>
    <source>
        <strain evidence="8 9">SCAWS-G2</strain>
    </source>
</reference>
<evidence type="ECO:0000256" key="5">
    <source>
        <dbReference type="SAM" id="MobiDB-lite"/>
    </source>
</evidence>
<dbReference type="Proteomes" id="UP000290365">
    <property type="component" value="Chromosome"/>
</dbReference>
<keyword evidence="3 6" id="KW-1133">Transmembrane helix</keyword>
<dbReference type="PANTHER" id="PTHR42770">
    <property type="entry name" value="AMINO ACID TRANSPORTER-RELATED"/>
    <property type="match status" value="1"/>
</dbReference>
<comment type="subcellular location">
    <subcellularLocation>
        <location evidence="1">Membrane</location>
        <topology evidence="1">Multi-pass membrane protein</topology>
    </subcellularLocation>
</comment>
<dbReference type="AlphaFoldDB" id="A0A4P6K0G4"/>
<evidence type="ECO:0000256" key="6">
    <source>
        <dbReference type="SAM" id="Phobius"/>
    </source>
</evidence>